<feature type="region of interest" description="Disordered" evidence="1">
    <location>
        <begin position="151"/>
        <end position="231"/>
    </location>
</feature>
<comment type="caution">
    <text evidence="2">The sequence shown here is derived from an EMBL/GenBank/DDBJ whole genome shotgun (WGS) entry which is preliminary data.</text>
</comment>
<protein>
    <submittedName>
        <fullName evidence="2">Uncharacterized protein</fullName>
    </submittedName>
</protein>
<accession>A0A836CYP9</accession>
<evidence type="ECO:0000256" key="1">
    <source>
        <dbReference type="SAM" id="MobiDB-lite"/>
    </source>
</evidence>
<dbReference type="Proteomes" id="UP000664991">
    <property type="component" value="Unassembled WGS sequence"/>
</dbReference>
<feature type="compositionally biased region" description="Polar residues" evidence="1">
    <location>
        <begin position="180"/>
        <end position="199"/>
    </location>
</feature>
<reference evidence="2 3" key="1">
    <citation type="submission" date="2020-12" db="EMBL/GenBank/DDBJ databases">
        <title>De novo assembly of Tibetan sheep genome.</title>
        <authorList>
            <person name="Li X."/>
        </authorList>
    </citation>
    <scope>NUCLEOTIDE SEQUENCE [LARGE SCALE GENOMIC DNA]</scope>
    <source>
        <tissue evidence="2">Heart</tissue>
    </source>
</reference>
<evidence type="ECO:0000313" key="2">
    <source>
        <dbReference type="EMBL" id="KAG5202558.1"/>
    </source>
</evidence>
<dbReference type="PANTHER" id="PTHR14974">
    <property type="entry name" value="SIMILAR TO RIKEN CDNA 1700025G04 GENE"/>
    <property type="match status" value="1"/>
</dbReference>
<feature type="region of interest" description="Disordered" evidence="1">
    <location>
        <begin position="1"/>
        <end position="27"/>
    </location>
</feature>
<organism evidence="2 3">
    <name type="scientific">Ovis aries</name>
    <name type="common">Sheep</name>
    <dbReference type="NCBI Taxonomy" id="9940"/>
    <lineage>
        <taxon>Eukaryota</taxon>
        <taxon>Metazoa</taxon>
        <taxon>Chordata</taxon>
        <taxon>Craniata</taxon>
        <taxon>Vertebrata</taxon>
        <taxon>Euteleostomi</taxon>
        <taxon>Mammalia</taxon>
        <taxon>Eutheria</taxon>
        <taxon>Laurasiatheria</taxon>
        <taxon>Artiodactyla</taxon>
        <taxon>Ruminantia</taxon>
        <taxon>Pecora</taxon>
        <taxon>Bovidae</taxon>
        <taxon>Caprinae</taxon>
        <taxon>Ovis</taxon>
    </lineage>
</organism>
<dbReference type="Pfam" id="PF15389">
    <property type="entry name" value="DUF4612"/>
    <property type="match status" value="1"/>
</dbReference>
<evidence type="ECO:0000313" key="3">
    <source>
        <dbReference type="Proteomes" id="UP000664991"/>
    </source>
</evidence>
<dbReference type="AlphaFoldDB" id="A0A836CYP9"/>
<dbReference type="InterPro" id="IPR027967">
    <property type="entry name" value="DUF4612"/>
</dbReference>
<gene>
    <name evidence="2" type="ORF">JEQ12_003948</name>
</gene>
<dbReference type="EMBL" id="JAEMGP010000012">
    <property type="protein sequence ID" value="KAG5202558.1"/>
    <property type="molecule type" value="Genomic_DNA"/>
</dbReference>
<name>A0A836CYP9_SHEEP</name>
<proteinExistence type="predicted"/>
<dbReference type="PANTHER" id="PTHR14974:SF3">
    <property type="entry name" value="SIMILAR TO RIKEN CDNA 1700025G04 GENE"/>
    <property type="match status" value="1"/>
</dbReference>
<sequence>MGCASAKHVATVQNEEEAQKGKNYQNGDVFGDEYRIKPVEEVKYMKNGAEEEQKIAARNQENLEKSASSNVRLKTNKEIPGLVHQPRANMHISESQQEFFRMLDEKIEKILIQEDSAQLEILVNNPVWVQSRTICRRGAHFSTVVHHYPAEPRSEGHSLSPHIPQSSRKHRQKKDVVNSKGPQSSPSAKSQGRHSSYTFLRQVASPGHQKMAVRWPGTRPSRWRTGSSRVL</sequence>